<name>A0ABW3ZIG0_9RHOB</name>
<evidence type="ECO:0008006" key="3">
    <source>
        <dbReference type="Google" id="ProtNLM"/>
    </source>
</evidence>
<dbReference type="Gene3D" id="3.40.470.10">
    <property type="entry name" value="Uracil-DNA glycosylase-like domain"/>
    <property type="match status" value="1"/>
</dbReference>
<dbReference type="SUPFAM" id="SSF52141">
    <property type="entry name" value="Uracil-DNA glycosylase-like"/>
    <property type="match status" value="1"/>
</dbReference>
<dbReference type="RefSeq" id="WP_386802916.1">
    <property type="nucleotide sequence ID" value="NZ_JBHTMU010000014.1"/>
</dbReference>
<dbReference type="EMBL" id="JBHTMU010000014">
    <property type="protein sequence ID" value="MFD1342652.1"/>
    <property type="molecule type" value="Genomic_DNA"/>
</dbReference>
<dbReference type="Proteomes" id="UP001597135">
    <property type="component" value="Unassembled WGS sequence"/>
</dbReference>
<proteinExistence type="predicted"/>
<reference evidence="2" key="1">
    <citation type="journal article" date="2019" name="Int. J. Syst. Evol. Microbiol.">
        <title>The Global Catalogue of Microorganisms (GCM) 10K type strain sequencing project: providing services to taxonomists for standard genome sequencing and annotation.</title>
        <authorList>
            <consortium name="The Broad Institute Genomics Platform"/>
            <consortium name="The Broad Institute Genome Sequencing Center for Infectious Disease"/>
            <person name="Wu L."/>
            <person name="Ma J."/>
        </authorList>
    </citation>
    <scope>NUCLEOTIDE SEQUENCE [LARGE SCALE GENOMIC DNA]</scope>
    <source>
        <strain evidence="2">CCUG 62953</strain>
    </source>
</reference>
<evidence type="ECO:0000313" key="1">
    <source>
        <dbReference type="EMBL" id="MFD1342652.1"/>
    </source>
</evidence>
<gene>
    <name evidence="1" type="ORF">ACFQ4E_09505</name>
</gene>
<accession>A0ABW3ZIG0</accession>
<dbReference type="InterPro" id="IPR036895">
    <property type="entry name" value="Uracil-DNA_glycosylase-like_sf"/>
</dbReference>
<organism evidence="1 2">
    <name type="scientific">Litorisediminicola beolgyonensis</name>
    <dbReference type="NCBI Taxonomy" id="1173614"/>
    <lineage>
        <taxon>Bacteria</taxon>
        <taxon>Pseudomonadati</taxon>
        <taxon>Pseudomonadota</taxon>
        <taxon>Alphaproteobacteria</taxon>
        <taxon>Rhodobacterales</taxon>
        <taxon>Paracoccaceae</taxon>
        <taxon>Litorisediminicola</taxon>
    </lineage>
</organism>
<sequence>MLEALAERIEAREEALGVGLGWRLLYSPATTVEHARIAFIGLNPGGRAEDPRHAQLAPPRGSAYRDEAWGRHPAGRAPLQVQVQRMCALLDEPAERVLAGNLVPYRSPRWTDLPDRKGAVAFGQSLWSEILTRAAPELIITMGAEATTAVSAVFGNPERTKLPVSWGSVSGHHAAAGGVRLVGLPHLSTFRIFGRPASAAALERLFFE</sequence>
<protein>
    <recommendedName>
        <fullName evidence="3">Uracil DNA glycosylase superfamily protein</fullName>
    </recommendedName>
</protein>
<keyword evidence="2" id="KW-1185">Reference proteome</keyword>
<comment type="caution">
    <text evidence="1">The sequence shown here is derived from an EMBL/GenBank/DDBJ whole genome shotgun (WGS) entry which is preliminary data.</text>
</comment>
<evidence type="ECO:0000313" key="2">
    <source>
        <dbReference type="Proteomes" id="UP001597135"/>
    </source>
</evidence>